<dbReference type="Gene3D" id="1.10.10.10">
    <property type="entry name" value="Winged helix-like DNA-binding domain superfamily/Winged helix DNA-binding domain"/>
    <property type="match status" value="1"/>
</dbReference>
<keyword evidence="1" id="KW-0805">Transcription regulation</keyword>
<evidence type="ECO:0000313" key="6">
    <source>
        <dbReference type="Proteomes" id="UP001157091"/>
    </source>
</evidence>
<dbReference type="PANTHER" id="PTHR33204">
    <property type="entry name" value="TRANSCRIPTIONAL REGULATOR, MARR FAMILY"/>
    <property type="match status" value="1"/>
</dbReference>
<dbReference type="Pfam" id="PF01638">
    <property type="entry name" value="HxlR"/>
    <property type="match status" value="1"/>
</dbReference>
<proteinExistence type="predicted"/>
<keyword evidence="2" id="KW-0238">DNA-binding</keyword>
<dbReference type="InterPro" id="IPR036390">
    <property type="entry name" value="WH_DNA-bd_sf"/>
</dbReference>
<dbReference type="InterPro" id="IPR036388">
    <property type="entry name" value="WH-like_DNA-bd_sf"/>
</dbReference>
<feature type="domain" description="HTH hxlR-type" evidence="4">
    <location>
        <begin position="35"/>
        <end position="133"/>
    </location>
</feature>
<reference evidence="6" key="1">
    <citation type="journal article" date="2019" name="Int. J. Syst. Evol. Microbiol.">
        <title>The Global Catalogue of Microorganisms (GCM) 10K type strain sequencing project: providing services to taxonomists for standard genome sequencing and annotation.</title>
        <authorList>
            <consortium name="The Broad Institute Genomics Platform"/>
            <consortium name="The Broad Institute Genome Sequencing Center for Infectious Disease"/>
            <person name="Wu L."/>
            <person name="Ma J."/>
        </authorList>
    </citation>
    <scope>NUCLEOTIDE SEQUENCE [LARGE SCALE GENOMIC DNA]</scope>
    <source>
        <strain evidence="6">NBRC 106348</strain>
    </source>
</reference>
<protein>
    <submittedName>
        <fullName evidence="5">Transcriptional regulator</fullName>
    </submittedName>
</protein>
<accession>A0ABQ6I1H6</accession>
<evidence type="ECO:0000256" key="1">
    <source>
        <dbReference type="ARBA" id="ARBA00023015"/>
    </source>
</evidence>
<keyword evidence="3" id="KW-0804">Transcription</keyword>
<dbReference type="PROSITE" id="PS51118">
    <property type="entry name" value="HTH_HXLR"/>
    <property type="match status" value="1"/>
</dbReference>
<sequence>MFTSPDAPEDPVPTLTSAQERELARLEYNAFFDACPSRRVLETIGNKWACLVVNALEGGPLRHSQIARTVAGASQKMLTQTLRTLERDGIVTRTITPTVPVRVDYELTELGASLTPVLHALKAWSEGHIAQILDARDAYDARDGEPAVAGVAASA</sequence>
<evidence type="ECO:0000256" key="2">
    <source>
        <dbReference type="ARBA" id="ARBA00023125"/>
    </source>
</evidence>
<evidence type="ECO:0000256" key="3">
    <source>
        <dbReference type="ARBA" id="ARBA00023163"/>
    </source>
</evidence>
<dbReference type="Proteomes" id="UP001157091">
    <property type="component" value="Unassembled WGS sequence"/>
</dbReference>
<organism evidence="5 6">
    <name type="scientific">Luteimicrobium album</name>
    <dbReference type="NCBI Taxonomy" id="1054550"/>
    <lineage>
        <taxon>Bacteria</taxon>
        <taxon>Bacillati</taxon>
        <taxon>Actinomycetota</taxon>
        <taxon>Actinomycetes</taxon>
        <taxon>Micrococcales</taxon>
        <taxon>Luteimicrobium</taxon>
    </lineage>
</organism>
<evidence type="ECO:0000313" key="5">
    <source>
        <dbReference type="EMBL" id="GMA24077.1"/>
    </source>
</evidence>
<evidence type="ECO:0000259" key="4">
    <source>
        <dbReference type="PROSITE" id="PS51118"/>
    </source>
</evidence>
<dbReference type="PANTHER" id="PTHR33204:SF39">
    <property type="entry name" value="TRANSCRIPTIONAL REGULATORY PROTEIN"/>
    <property type="match status" value="1"/>
</dbReference>
<name>A0ABQ6I1H6_9MICO</name>
<comment type="caution">
    <text evidence="5">The sequence shown here is derived from an EMBL/GenBank/DDBJ whole genome shotgun (WGS) entry which is preliminary data.</text>
</comment>
<dbReference type="EMBL" id="BSUK01000001">
    <property type="protein sequence ID" value="GMA24077.1"/>
    <property type="molecule type" value="Genomic_DNA"/>
</dbReference>
<dbReference type="SUPFAM" id="SSF46785">
    <property type="entry name" value="Winged helix' DNA-binding domain"/>
    <property type="match status" value="1"/>
</dbReference>
<dbReference type="InterPro" id="IPR002577">
    <property type="entry name" value="HTH_HxlR"/>
</dbReference>
<gene>
    <name evidence="5" type="ORF">GCM10025864_18360</name>
</gene>
<keyword evidence="6" id="KW-1185">Reference proteome</keyword>